<feature type="transmembrane region" description="Helical" evidence="6">
    <location>
        <begin position="6"/>
        <end position="29"/>
    </location>
</feature>
<accession>A0A9P6JMN0</accession>
<comment type="subcellular location">
    <subcellularLocation>
        <location evidence="1">Membrane</location>
        <topology evidence="1">Multi-pass membrane protein</topology>
    </subcellularLocation>
</comment>
<feature type="transmembrane region" description="Helical" evidence="6">
    <location>
        <begin position="80"/>
        <end position="100"/>
    </location>
</feature>
<feature type="compositionally biased region" description="Basic residues" evidence="5">
    <location>
        <begin position="629"/>
        <end position="639"/>
    </location>
</feature>
<evidence type="ECO:0000256" key="6">
    <source>
        <dbReference type="SAM" id="Phobius"/>
    </source>
</evidence>
<feature type="region of interest" description="Disordered" evidence="5">
    <location>
        <begin position="477"/>
        <end position="547"/>
    </location>
</feature>
<gene>
    <name evidence="7" type="ORF">CPB83DRAFT_857899</name>
</gene>
<feature type="transmembrane region" description="Helical" evidence="6">
    <location>
        <begin position="369"/>
        <end position="389"/>
    </location>
</feature>
<evidence type="ECO:0000256" key="2">
    <source>
        <dbReference type="ARBA" id="ARBA00022692"/>
    </source>
</evidence>
<comment type="caution">
    <text evidence="7">The sequence shown here is derived from an EMBL/GenBank/DDBJ whole genome shotgun (WGS) entry which is preliminary data.</text>
</comment>
<evidence type="ECO:0000313" key="7">
    <source>
        <dbReference type="EMBL" id="KAF9526487.1"/>
    </source>
</evidence>
<proteinExistence type="predicted"/>
<dbReference type="Proteomes" id="UP000807306">
    <property type="component" value="Unassembled WGS sequence"/>
</dbReference>
<feature type="region of interest" description="Disordered" evidence="5">
    <location>
        <begin position="430"/>
        <end position="463"/>
    </location>
</feature>
<evidence type="ECO:0000313" key="8">
    <source>
        <dbReference type="Proteomes" id="UP000807306"/>
    </source>
</evidence>
<dbReference type="PANTHER" id="PTHR12570:SF86">
    <property type="entry name" value="ADR321CP"/>
    <property type="match status" value="1"/>
</dbReference>
<dbReference type="InterPro" id="IPR037185">
    <property type="entry name" value="EmrE-like"/>
</dbReference>
<keyword evidence="8" id="KW-1185">Reference proteome</keyword>
<dbReference type="PANTHER" id="PTHR12570">
    <property type="match status" value="1"/>
</dbReference>
<feature type="transmembrane region" description="Helical" evidence="6">
    <location>
        <begin position="107"/>
        <end position="128"/>
    </location>
</feature>
<dbReference type="Pfam" id="PF05653">
    <property type="entry name" value="Mg_trans_NIPA"/>
    <property type="match status" value="2"/>
</dbReference>
<protein>
    <submittedName>
        <fullName evidence="7">Uncharacterized protein</fullName>
    </submittedName>
</protein>
<dbReference type="GO" id="GO:0015095">
    <property type="term" value="F:magnesium ion transmembrane transporter activity"/>
    <property type="evidence" value="ECO:0007669"/>
    <property type="project" value="InterPro"/>
</dbReference>
<feature type="transmembrane region" description="Helical" evidence="6">
    <location>
        <begin position="53"/>
        <end position="74"/>
    </location>
</feature>
<name>A0A9P6JMN0_9AGAR</name>
<dbReference type="EMBL" id="MU157871">
    <property type="protein sequence ID" value="KAF9526487.1"/>
    <property type="molecule type" value="Genomic_DNA"/>
</dbReference>
<organism evidence="7 8">
    <name type="scientific">Crepidotus variabilis</name>
    <dbReference type="NCBI Taxonomy" id="179855"/>
    <lineage>
        <taxon>Eukaryota</taxon>
        <taxon>Fungi</taxon>
        <taxon>Dikarya</taxon>
        <taxon>Basidiomycota</taxon>
        <taxon>Agaricomycotina</taxon>
        <taxon>Agaricomycetes</taxon>
        <taxon>Agaricomycetidae</taxon>
        <taxon>Agaricales</taxon>
        <taxon>Agaricineae</taxon>
        <taxon>Crepidotaceae</taxon>
        <taxon>Crepidotus</taxon>
    </lineage>
</organism>
<keyword evidence="3 6" id="KW-1133">Transmembrane helix</keyword>
<feature type="transmembrane region" description="Helical" evidence="6">
    <location>
        <begin position="148"/>
        <end position="168"/>
    </location>
</feature>
<evidence type="ECO:0000256" key="5">
    <source>
        <dbReference type="SAM" id="MobiDB-lite"/>
    </source>
</evidence>
<keyword evidence="4 6" id="KW-0472">Membrane</keyword>
<dbReference type="OrthoDB" id="2504919at2759"/>
<keyword evidence="2 6" id="KW-0812">Transmembrane</keyword>
<dbReference type="InterPro" id="IPR008521">
    <property type="entry name" value="Mg_trans_NIPA"/>
</dbReference>
<dbReference type="AlphaFoldDB" id="A0A9P6JMN0"/>
<feature type="transmembrane region" description="Helical" evidence="6">
    <location>
        <begin position="307"/>
        <end position="326"/>
    </location>
</feature>
<feature type="region of interest" description="Disordered" evidence="5">
    <location>
        <begin position="620"/>
        <end position="689"/>
    </location>
</feature>
<feature type="transmembrane region" description="Helical" evidence="6">
    <location>
        <begin position="331"/>
        <end position="349"/>
    </location>
</feature>
<evidence type="ECO:0000256" key="1">
    <source>
        <dbReference type="ARBA" id="ARBA00004141"/>
    </source>
</evidence>
<evidence type="ECO:0000256" key="4">
    <source>
        <dbReference type="ARBA" id="ARBA00023136"/>
    </source>
</evidence>
<feature type="transmembrane region" description="Helical" evidence="6">
    <location>
        <begin position="266"/>
        <end position="287"/>
    </location>
</feature>
<feature type="compositionally biased region" description="Basic and acidic residues" evidence="5">
    <location>
        <begin position="668"/>
        <end position="689"/>
    </location>
</feature>
<feature type="compositionally biased region" description="Polar residues" evidence="5">
    <location>
        <begin position="481"/>
        <end position="493"/>
    </location>
</feature>
<dbReference type="SUPFAM" id="SSF103481">
    <property type="entry name" value="Multidrug resistance efflux transporter EmrE"/>
    <property type="match status" value="1"/>
</dbReference>
<dbReference type="GO" id="GO:0016020">
    <property type="term" value="C:membrane"/>
    <property type="evidence" value="ECO:0007669"/>
    <property type="project" value="UniProtKB-SubCell"/>
</dbReference>
<sequence>MPNENFVSIPFGIIVGLLASCVQSLGLTIQRKSHVQNQSLPEHLQRVEHRRPLWLLGFVVFISSNILGSFVQIASLPVVILAPLGAVSLLWNAFFARLLLGDLFSPWMVLGTIFIAGGAILIAVFGIVPEQTRSLEDLLALFTRPTFIVYFSILGFVTVVCLAITHLSEFSLNRRIAKECPSETSSVINLTPSATHVNLPTHTANVTTGISEEINDVALATERTPLLDRKSGTATPTGYTPTSAGAKHNMSINNDPVLASINRTRVWLAISYASFSGIISGMCLLFAKSGVELLLLTLKGHNQFWRWEAWCLVLGLIVFALLQLWYLHKALVLAAPTLVCPSAFCFYNLSSIVNGLVYFDQFALIRPLYLGLVSLGIAVLLGGVWVVSVQSTPVDEGSWDEDFIDISDEESLISTGTEPAAATEIMPLTQQPSTARQASKRKLGPITMRRETRSESNVPNIDSEAVGLGLGLPRLDESAGGSITNDAQLSTSPESEDRIQRSETQLYPTPRKPSGHSQRRTTDDSLRITTTSSQHHLRRGSRDSLARAVSYSHHPNAEHRNTFLQHSHTILSPVGGGGSTFGGGFQIGLSPVSPGFNIFPSERRRGSAYGPSLMEVVNGAGAVGGGRSGKARRDMRRRRTVSEGQITRRDLLGDEEGGEVAGQGVMDVDERRDEGVGRRRNGEGDNGEHVRARGRWKWLRRMINRTTDKN</sequence>
<evidence type="ECO:0000256" key="3">
    <source>
        <dbReference type="ARBA" id="ARBA00022989"/>
    </source>
</evidence>
<reference evidence="7" key="1">
    <citation type="submission" date="2020-11" db="EMBL/GenBank/DDBJ databases">
        <authorList>
            <consortium name="DOE Joint Genome Institute"/>
            <person name="Ahrendt S."/>
            <person name="Riley R."/>
            <person name="Andreopoulos W."/>
            <person name="Labutti K."/>
            <person name="Pangilinan J."/>
            <person name="Ruiz-Duenas F.J."/>
            <person name="Barrasa J.M."/>
            <person name="Sanchez-Garcia M."/>
            <person name="Camarero S."/>
            <person name="Miyauchi S."/>
            <person name="Serrano A."/>
            <person name="Linde D."/>
            <person name="Babiker R."/>
            <person name="Drula E."/>
            <person name="Ayuso-Fernandez I."/>
            <person name="Pacheco R."/>
            <person name="Padilla G."/>
            <person name="Ferreira P."/>
            <person name="Barriuso J."/>
            <person name="Kellner H."/>
            <person name="Castanera R."/>
            <person name="Alfaro M."/>
            <person name="Ramirez L."/>
            <person name="Pisabarro A.G."/>
            <person name="Kuo A."/>
            <person name="Tritt A."/>
            <person name="Lipzen A."/>
            <person name="He G."/>
            <person name="Yan M."/>
            <person name="Ng V."/>
            <person name="Cullen D."/>
            <person name="Martin F."/>
            <person name="Rosso M.-N."/>
            <person name="Henrissat B."/>
            <person name="Hibbett D."/>
            <person name="Martinez A.T."/>
            <person name="Grigoriev I.V."/>
        </authorList>
    </citation>
    <scope>NUCLEOTIDE SEQUENCE</scope>
    <source>
        <strain evidence="7">CBS 506.95</strain>
    </source>
</reference>